<proteinExistence type="predicted"/>
<name>A0ACC2W753_9TREE</name>
<protein>
    <submittedName>
        <fullName evidence="1">Uncharacterized protein</fullName>
    </submittedName>
</protein>
<dbReference type="Proteomes" id="UP001241377">
    <property type="component" value="Unassembled WGS sequence"/>
</dbReference>
<comment type="caution">
    <text evidence="1">The sequence shown here is derived from an EMBL/GenBank/DDBJ whole genome shotgun (WGS) entry which is preliminary data.</text>
</comment>
<reference evidence="1" key="1">
    <citation type="submission" date="2023-04" db="EMBL/GenBank/DDBJ databases">
        <title>Draft Genome sequencing of Naganishia species isolated from polar environments using Oxford Nanopore Technology.</title>
        <authorList>
            <person name="Leo P."/>
            <person name="Venkateswaran K."/>
        </authorList>
    </citation>
    <scope>NUCLEOTIDE SEQUENCE</scope>
    <source>
        <strain evidence="1">MNA-CCFEE 5261</strain>
    </source>
</reference>
<gene>
    <name evidence="1" type="ORF">QFC19_002795</name>
</gene>
<evidence type="ECO:0000313" key="2">
    <source>
        <dbReference type="Proteomes" id="UP001241377"/>
    </source>
</evidence>
<evidence type="ECO:0000313" key="1">
    <source>
        <dbReference type="EMBL" id="KAJ9107135.1"/>
    </source>
</evidence>
<accession>A0ACC2W753</accession>
<organism evidence="1 2">
    <name type="scientific">Naganishia cerealis</name>
    <dbReference type="NCBI Taxonomy" id="610337"/>
    <lineage>
        <taxon>Eukaryota</taxon>
        <taxon>Fungi</taxon>
        <taxon>Dikarya</taxon>
        <taxon>Basidiomycota</taxon>
        <taxon>Agaricomycotina</taxon>
        <taxon>Tremellomycetes</taxon>
        <taxon>Filobasidiales</taxon>
        <taxon>Filobasidiaceae</taxon>
        <taxon>Naganishia</taxon>
    </lineage>
</organism>
<keyword evidence="2" id="KW-1185">Reference proteome</keyword>
<sequence>MRDLQEILKDKNIPLVVDTYTGNRFLLAQHLLDDVLPTLKATHVFGNIEYEVDELRRDVETVKLEWAAYLNNNPENLEEYPEPEPNDASLRLENSAFDALFDDERWAIPDEVNGFECRDRELMAKIWPEGTEKALQVLDKFLSGQARHEDLGLVDPLKQYIPEGQSDGATRIKDYASSRNSCDGNSSSRMSPYLASGIVSARMVLNKARGLTNGKLESGRDSGIGIVSMGRPFLEQFSDVQVGEIHMNTLPFLLSPCYSLSQWETDEKKLQAWKDGMTGFPIVDAAQRQASIMGWMHNRPRMICASFLVKDLMLDWRLGGECTPTRV</sequence>
<dbReference type="EMBL" id="JASBWR010000025">
    <property type="protein sequence ID" value="KAJ9107135.1"/>
    <property type="molecule type" value="Genomic_DNA"/>
</dbReference>